<dbReference type="Gene3D" id="3.40.50.150">
    <property type="entry name" value="Vaccinia Virus protein VP39"/>
    <property type="match status" value="1"/>
</dbReference>
<feature type="region of interest" description="Disordered" evidence="12">
    <location>
        <begin position="822"/>
        <end position="849"/>
    </location>
</feature>
<dbReference type="GO" id="GO:0000077">
    <property type="term" value="P:DNA damage checkpoint signaling"/>
    <property type="evidence" value="ECO:0007669"/>
    <property type="project" value="TreeGrafter"/>
</dbReference>
<evidence type="ECO:0000256" key="9">
    <source>
        <dbReference type="ARBA" id="ARBA00029821"/>
    </source>
</evidence>
<protein>
    <recommendedName>
        <fullName evidence="3 11">Histone-lysine N-methyltransferase, H3 lysine-79 specific</fullName>
        <ecNumber evidence="2 11">2.1.1.360</ecNumber>
    </recommendedName>
    <alternativeName>
        <fullName evidence="9 11">Histone H3-K79 methyltransferase</fullName>
    </alternativeName>
</protein>
<dbReference type="InterPro" id="IPR029063">
    <property type="entry name" value="SAM-dependent_MTases_sf"/>
</dbReference>
<reference evidence="14" key="1">
    <citation type="submission" date="2023-07" db="EMBL/GenBank/DDBJ databases">
        <title>Chromosome-level genome assembly of Artemia franciscana.</title>
        <authorList>
            <person name="Jo E."/>
        </authorList>
    </citation>
    <scope>NUCLEOTIDE SEQUENCE</scope>
    <source>
        <tissue evidence="14">Whole body</tissue>
    </source>
</reference>
<evidence type="ECO:0000256" key="2">
    <source>
        <dbReference type="ARBA" id="ARBA00012190"/>
    </source>
</evidence>
<keyword evidence="8 11" id="KW-0539">Nucleus</keyword>
<dbReference type="Gene3D" id="1.10.260.60">
    <property type="match status" value="1"/>
</dbReference>
<dbReference type="CDD" id="cd02440">
    <property type="entry name" value="AdoMet_MTases"/>
    <property type="match status" value="1"/>
</dbReference>
<feature type="region of interest" description="Disordered" evidence="12">
    <location>
        <begin position="870"/>
        <end position="936"/>
    </location>
</feature>
<evidence type="ECO:0000259" key="13">
    <source>
        <dbReference type="PROSITE" id="PS51569"/>
    </source>
</evidence>
<dbReference type="PANTHER" id="PTHR21451:SF0">
    <property type="entry name" value="HISTONE-LYSINE N-METHYLTRANSFERASE, H3 LYSINE-79 SPECIFIC"/>
    <property type="match status" value="1"/>
</dbReference>
<evidence type="ECO:0000256" key="12">
    <source>
        <dbReference type="SAM" id="MobiDB-lite"/>
    </source>
</evidence>
<evidence type="ECO:0000313" key="15">
    <source>
        <dbReference type="Proteomes" id="UP001187531"/>
    </source>
</evidence>
<dbReference type="PANTHER" id="PTHR21451">
    <property type="entry name" value="HISTONE H3 METHYLTRANSFERASE"/>
    <property type="match status" value="1"/>
</dbReference>
<dbReference type="AlphaFoldDB" id="A0AA88ILT5"/>
<feature type="compositionally biased region" description="Basic and acidic residues" evidence="12">
    <location>
        <begin position="870"/>
        <end position="882"/>
    </location>
</feature>
<name>A0AA88ILT5_ARTSF</name>
<feature type="compositionally biased region" description="Polar residues" evidence="12">
    <location>
        <begin position="353"/>
        <end position="365"/>
    </location>
</feature>
<evidence type="ECO:0000256" key="5">
    <source>
        <dbReference type="ARBA" id="ARBA00022679"/>
    </source>
</evidence>
<dbReference type="GO" id="GO:0006281">
    <property type="term" value="P:DNA repair"/>
    <property type="evidence" value="ECO:0007669"/>
    <property type="project" value="TreeGrafter"/>
</dbReference>
<dbReference type="SUPFAM" id="SSF53335">
    <property type="entry name" value="S-adenosyl-L-methionine-dependent methyltransferases"/>
    <property type="match status" value="1"/>
</dbReference>
<dbReference type="GO" id="GO:0035097">
    <property type="term" value="C:histone methyltransferase complex"/>
    <property type="evidence" value="ECO:0007669"/>
    <property type="project" value="UniProtKB-ARBA"/>
</dbReference>
<evidence type="ECO:0000256" key="7">
    <source>
        <dbReference type="ARBA" id="ARBA00022853"/>
    </source>
</evidence>
<feature type="compositionally biased region" description="Polar residues" evidence="12">
    <location>
        <begin position="830"/>
        <end position="839"/>
    </location>
</feature>
<keyword evidence="6 11" id="KW-0949">S-adenosyl-L-methionine</keyword>
<comment type="miscellaneous">
    <text evidence="11">In contrast to other lysine histone methyltransferases, it does not contain a SET domain, suggesting the existence of another mechanism for methylation of lysine residues of histones.</text>
</comment>
<evidence type="ECO:0000256" key="11">
    <source>
        <dbReference type="RuleBase" id="RU271113"/>
    </source>
</evidence>
<proteinExistence type="inferred from homology"/>
<dbReference type="FunFam" id="3.40.50.150:FF:000033">
    <property type="entry name" value="Histone-lysine N-methyltransferase, H3 lysine-79 specific"/>
    <property type="match status" value="1"/>
</dbReference>
<comment type="function">
    <text evidence="11">Histone methyltransferase that specifically trimethylates histone H3 to form H3K79me3. This methylation is required for telomere silencing and for the pachytene checkpoint during the meiotic cell cycle by allowing the recruitment of RAD9 to double strand breaks. Nucleosomes are preferred as substrate compared to free histone.</text>
</comment>
<feature type="compositionally biased region" description="Polar residues" evidence="12">
    <location>
        <begin position="1088"/>
        <end position="1118"/>
    </location>
</feature>
<feature type="non-terminal residue" evidence="14">
    <location>
        <position position="1"/>
    </location>
</feature>
<feature type="region of interest" description="Disordered" evidence="12">
    <location>
        <begin position="643"/>
        <end position="675"/>
    </location>
</feature>
<dbReference type="PROSITE" id="PS51569">
    <property type="entry name" value="DOT1"/>
    <property type="match status" value="1"/>
</dbReference>
<comment type="similarity">
    <text evidence="11">Belongs to the class I-like SAM-binding methyltransferase superfamily. DOT1 family.</text>
</comment>
<keyword evidence="4 11" id="KW-0489">Methyltransferase</keyword>
<dbReference type="GO" id="GO:0032259">
    <property type="term" value="P:methylation"/>
    <property type="evidence" value="ECO:0007669"/>
    <property type="project" value="UniProtKB-KW"/>
</dbReference>
<feature type="region of interest" description="Disordered" evidence="12">
    <location>
        <begin position="326"/>
        <end position="379"/>
    </location>
</feature>
<dbReference type="GO" id="GO:0140956">
    <property type="term" value="F:histone H3K79 trimethyltransferase activity"/>
    <property type="evidence" value="ECO:0007669"/>
    <property type="project" value="UniProtKB-EC"/>
</dbReference>
<comment type="caution">
    <text evidence="14">The sequence shown here is derived from an EMBL/GenBank/DDBJ whole genome shotgun (WGS) entry which is preliminary data.</text>
</comment>
<feature type="region of interest" description="Disordered" evidence="12">
    <location>
        <begin position="1024"/>
        <end position="1118"/>
    </location>
</feature>
<evidence type="ECO:0000256" key="1">
    <source>
        <dbReference type="ARBA" id="ARBA00004123"/>
    </source>
</evidence>
<feature type="compositionally biased region" description="Polar residues" evidence="12">
    <location>
        <begin position="774"/>
        <end position="793"/>
    </location>
</feature>
<dbReference type="Pfam" id="PF08123">
    <property type="entry name" value="DOT1"/>
    <property type="match status" value="1"/>
</dbReference>
<feature type="compositionally biased region" description="Polar residues" evidence="12">
    <location>
        <begin position="289"/>
        <end position="304"/>
    </location>
</feature>
<dbReference type="InterPro" id="IPR025789">
    <property type="entry name" value="DOT1_dom"/>
</dbReference>
<evidence type="ECO:0000256" key="4">
    <source>
        <dbReference type="ARBA" id="ARBA00022603"/>
    </source>
</evidence>
<keyword evidence="7 11" id="KW-0156">Chromatin regulator</keyword>
<evidence type="ECO:0000256" key="8">
    <source>
        <dbReference type="ARBA" id="ARBA00023242"/>
    </source>
</evidence>
<comment type="catalytic activity">
    <reaction evidence="10 11">
        <text>L-lysyl(79)-[histone H3] + 3 S-adenosyl-L-methionine = N(6),N(6),N(6)-trimethyl-L-lysyl(79)-[histone H3] + 3 S-adenosyl-L-homocysteine + 3 H(+)</text>
        <dbReference type="Rhea" id="RHEA:60328"/>
        <dbReference type="Rhea" id="RHEA-COMP:15549"/>
        <dbReference type="Rhea" id="RHEA-COMP:15552"/>
        <dbReference type="ChEBI" id="CHEBI:15378"/>
        <dbReference type="ChEBI" id="CHEBI:29969"/>
        <dbReference type="ChEBI" id="CHEBI:57856"/>
        <dbReference type="ChEBI" id="CHEBI:59789"/>
        <dbReference type="ChEBI" id="CHEBI:61961"/>
        <dbReference type="EC" id="2.1.1.360"/>
    </reaction>
</comment>
<organism evidence="14 15">
    <name type="scientific">Artemia franciscana</name>
    <name type="common">Brine shrimp</name>
    <name type="synonym">Artemia sanfranciscana</name>
    <dbReference type="NCBI Taxonomy" id="6661"/>
    <lineage>
        <taxon>Eukaryota</taxon>
        <taxon>Metazoa</taxon>
        <taxon>Ecdysozoa</taxon>
        <taxon>Arthropoda</taxon>
        <taxon>Crustacea</taxon>
        <taxon>Branchiopoda</taxon>
        <taxon>Anostraca</taxon>
        <taxon>Artemiidae</taxon>
        <taxon>Artemia</taxon>
    </lineage>
</organism>
<feature type="region of interest" description="Disordered" evidence="12">
    <location>
        <begin position="289"/>
        <end position="309"/>
    </location>
</feature>
<evidence type="ECO:0000256" key="6">
    <source>
        <dbReference type="ARBA" id="ARBA00022691"/>
    </source>
</evidence>
<dbReference type="EMBL" id="JAVRJZ010000005">
    <property type="protein sequence ID" value="KAK2723092.1"/>
    <property type="molecule type" value="Genomic_DNA"/>
</dbReference>
<gene>
    <name evidence="14" type="ORF">QYM36_003327</name>
</gene>
<evidence type="ECO:0000256" key="3">
    <source>
        <dbReference type="ARBA" id="ARBA00020987"/>
    </source>
</evidence>
<keyword evidence="15" id="KW-1185">Reference proteome</keyword>
<accession>A0AA88ILT5</accession>
<evidence type="ECO:0000256" key="10">
    <source>
        <dbReference type="ARBA" id="ARBA00047770"/>
    </source>
</evidence>
<feature type="region of interest" description="Disordered" evidence="12">
    <location>
        <begin position="774"/>
        <end position="799"/>
    </location>
</feature>
<dbReference type="Proteomes" id="UP001187531">
    <property type="component" value="Unassembled WGS sequence"/>
</dbReference>
<feature type="compositionally biased region" description="Basic and acidic residues" evidence="12">
    <location>
        <begin position="840"/>
        <end position="849"/>
    </location>
</feature>
<feature type="compositionally biased region" description="Basic and acidic residues" evidence="12">
    <location>
        <begin position="921"/>
        <end position="933"/>
    </location>
</feature>
<comment type="subcellular location">
    <subcellularLocation>
        <location evidence="1 11">Nucleus</location>
    </subcellularLocation>
</comment>
<sequence>MKQLVDKYNRAMDSILQLEKGTAKPAQRLSQRASRALLKHILQQVYNQSVTDPERLNQYEPFSPEVYGETSYELVCQMIDNVQPLESDTFVDLGSGVGQVVLQMAAATGCKRCVGIEKADVPARYAEVMIPSFIKWMKWWGKKYGEFQLIKGDFLHESRRELLVTSSIVFVNNFAFGPAVDHKLKELFADLRDGTRIVSSKAFCPLNFRITDRTLSDIGTIMHVTEMSPLTGSVSWTGKPVSYYLHVIDRTKLERYFQKLKTKDEKEGNGRGKRSAAVSAAASITNGSDYSDASNLVSQSNSPHMSEDSNMDFYGDWAIDRTGFVQDSFSEDEDDDSYTPRGSKRRRGRAYPPSTNHPLNGTMSRMPQPRQRGRRGRKPVLRPIRKVPTIGGLDVLNSFTLSSLMSKDRNLAPGTVEQVISDIYSVPAFEVPPPPQNGYSYALQVFLENQRVQFIAMIERFKDPQFKDEIQKSIDDEIKKGDTLRQKNTWLLKEIAKLKVNSVMFLKLRLKELGLGDISCPSELKDQSTKIILSGQKLKDKIQNVFKEVDKLSEEVEELQKKNAVEEAKLLEDRKQKEEAFLKLVAEFSRKKELKEKIKGLNDEVITLQQELAYAEEKRKIQEKLRRDELARQEELARQQEEIARQQEEKRREEVKRHEEMKRQEALARKKEEEERYTPAPKFDINDRISSIITQCFQNAHPKSEIGADTRRPQEKKTNVLPKKRNTLLLEGGACLQTVGDIVNNEIQKSLAGHSSQSDSFKAAGSQSLVYPTATYSPISRPNSNEGSVNEPIQPSKPEDFSQVLTRNISTVEGLAATLHDGFLDPKSRSGASSVSTKSEGGEKGDLSQRIDLKINNTFEKLISVASSEIDKRRKNNEDTPPRPDASPHITRHYPDGFGPYNSPQKSSRFSSPHHSTSRSDVNKRDSESKRESSLPTVSMPVFSEAFFNTPTQSKSEQAYSFKKRYINSESRNSDYKSGYNGRYPQEFARPAAQPMKTASEIRASAYAGAMSRDSNQFKYQGYQQSGPAVSAPGYRENQPLEGRQMFGPPGYGSSRQGNHTFGQPPEYGQQKNAFGRPTIGFGHKFGGSSNFDSGFVKQEQQPPNRPSQDQHSQNLKN</sequence>
<dbReference type="InterPro" id="IPR030445">
    <property type="entry name" value="H3-K79_meTrfase"/>
</dbReference>
<dbReference type="EC" id="2.1.1.360" evidence="2 11"/>
<keyword evidence="5 11" id="KW-0808">Transferase</keyword>
<feature type="domain" description="DOT1" evidence="13">
    <location>
        <begin position="1"/>
        <end position="261"/>
    </location>
</feature>
<evidence type="ECO:0000313" key="14">
    <source>
        <dbReference type="EMBL" id="KAK2723092.1"/>
    </source>
</evidence>